<dbReference type="Pfam" id="PF05960">
    <property type="entry name" value="DUF885"/>
    <property type="match status" value="1"/>
</dbReference>
<dbReference type="PANTHER" id="PTHR33361:SF16">
    <property type="entry name" value="DUF885 DOMAIN-CONTAINING PROTEIN"/>
    <property type="match status" value="1"/>
</dbReference>
<keyword evidence="2" id="KW-1185">Reference proteome</keyword>
<evidence type="ECO:0000313" key="1">
    <source>
        <dbReference type="EMBL" id="MDT0580972.1"/>
    </source>
</evidence>
<dbReference type="PANTHER" id="PTHR33361">
    <property type="entry name" value="GLR0591 PROTEIN"/>
    <property type="match status" value="1"/>
</dbReference>
<dbReference type="InterPro" id="IPR010281">
    <property type="entry name" value="DUF885"/>
</dbReference>
<evidence type="ECO:0000313" key="2">
    <source>
        <dbReference type="Proteomes" id="UP001249020"/>
    </source>
</evidence>
<dbReference type="Proteomes" id="UP001249020">
    <property type="component" value="Unassembled WGS sequence"/>
</dbReference>
<proteinExistence type="predicted"/>
<gene>
    <name evidence="1" type="ORF">RM544_00300</name>
</gene>
<protein>
    <submittedName>
        <fullName evidence="1">DUF885 domain-containing protein</fullName>
    </submittedName>
</protein>
<dbReference type="PROSITE" id="PS51257">
    <property type="entry name" value="PROKAR_LIPOPROTEIN"/>
    <property type="match status" value="1"/>
</dbReference>
<accession>A0AAW8QYB0</accession>
<name>A0AAW8QYB0_9ALTE</name>
<organism evidence="1 2">
    <name type="scientific">Brumicola blandensis</name>
    <dbReference type="NCBI Taxonomy" id="3075611"/>
    <lineage>
        <taxon>Bacteria</taxon>
        <taxon>Pseudomonadati</taxon>
        <taxon>Pseudomonadota</taxon>
        <taxon>Gammaproteobacteria</taxon>
        <taxon>Alteromonadales</taxon>
        <taxon>Alteromonadaceae</taxon>
        <taxon>Brumicola</taxon>
    </lineage>
</organism>
<dbReference type="RefSeq" id="WP_311359788.1">
    <property type="nucleotide sequence ID" value="NZ_JAVRIE010000001.1"/>
</dbReference>
<sequence>MKTLNSSKPKGSKTIETGLRLFAVSSLVFALGACSPAPNNETAQNNAGSAAVEKAPETESQKLAAFFKQSRETDLKRSPMAQSYLGLKWDYDKWGDISDAHADETRSLMETRLSQAKAFDESTLSETEKLSLQLYIADIERKLANDEFRHHTYVMHQFRAWHTVVPSFLINIHRIEDVSDAEAYIARLNNVAPLFDQVAEQLKIRQELGVFPPRWAYDQMIQASANVVKGNPFFESPYDSTILADFKQKLDAIGLSNAEKGGLIASANEALTGSVKPAYEKLMQELSTQRLLTPEGDGVWRLPNGSEWYQNRLNWFTTTDLNAEQVHQIGLANVERIHNQMRDIMKQVKFEGTLQEFFTFMRNDDQFYYEDSEEGRQRYMAEAKDYIDAMEAKLDDYFGLKPKARMVVKRVEAFREQSAGKAFYQSPSQDGSRPGTYYANLYDMRSMPTYQMEALAYHEGIPGHHMQRAIAQELDGIPEFQKYVSFTAYTEGWGLYTEELGKDMGFYVDPYSDFGRLAMELWRACRLVVDTGIHEMKWSRDKAIQYLIDNTPNPEADSVKAIERYIAMPGQATAYLIGKIKIMELREKAQAELGDKFDYRGFHDTILKDGPVPMDILEDKINKWIAATK</sequence>
<comment type="caution">
    <text evidence="1">The sequence shown here is derived from an EMBL/GenBank/DDBJ whole genome shotgun (WGS) entry which is preliminary data.</text>
</comment>
<reference evidence="1 2" key="1">
    <citation type="submission" date="2023-09" db="EMBL/GenBank/DDBJ databases">
        <authorList>
            <person name="Rey-Velasco X."/>
        </authorList>
    </citation>
    <scope>NUCLEOTIDE SEQUENCE [LARGE SCALE GENOMIC DNA]</scope>
    <source>
        <strain evidence="1 2">W409</strain>
    </source>
</reference>
<dbReference type="AlphaFoldDB" id="A0AAW8QYB0"/>
<dbReference type="EMBL" id="JAVRIE010000001">
    <property type="protein sequence ID" value="MDT0580972.1"/>
    <property type="molecule type" value="Genomic_DNA"/>
</dbReference>